<evidence type="ECO:0000313" key="1">
    <source>
        <dbReference type="EMBL" id="KAJ3479867.1"/>
    </source>
</evidence>
<evidence type="ECO:0000313" key="2">
    <source>
        <dbReference type="Proteomes" id="UP001148737"/>
    </source>
</evidence>
<gene>
    <name evidence="1" type="ORF">NLG97_g8209</name>
</gene>
<sequence>MPNMRALFSTRGWGLRHGYEALQKPHASFDLLIRARQAQDQSQAGYDFQMLRGGLDADDIVIRISTGGALMDLRLETETKLRFEFPYGSQMPFDIQSSNMPYLQSPIYEIHMAPEETARWDGYPRLKLIFLSKWISVSKDDGMMRKLFEDFFLYEYPWYPFVRIDHLLDEWLLASVCYMQLYFLRHGCDMSDTYITHGLATLALITLNRLKQTSAAGAVSADRVGEIRSTLFLMAKGLYNQENFY</sequence>
<reference evidence="1" key="1">
    <citation type="submission" date="2022-07" db="EMBL/GenBank/DDBJ databases">
        <title>Genome Sequence of Lecanicillium saksenae.</title>
        <authorList>
            <person name="Buettner E."/>
        </authorList>
    </citation>
    <scope>NUCLEOTIDE SEQUENCE</scope>
    <source>
        <strain evidence="1">VT-O1</strain>
    </source>
</reference>
<name>A0ACC1QJM8_9HYPO</name>
<accession>A0ACC1QJM8</accession>
<dbReference type="EMBL" id="JANAKD010001397">
    <property type="protein sequence ID" value="KAJ3479867.1"/>
    <property type="molecule type" value="Genomic_DNA"/>
</dbReference>
<dbReference type="Proteomes" id="UP001148737">
    <property type="component" value="Unassembled WGS sequence"/>
</dbReference>
<comment type="caution">
    <text evidence="1">The sequence shown here is derived from an EMBL/GenBank/DDBJ whole genome shotgun (WGS) entry which is preliminary data.</text>
</comment>
<proteinExistence type="predicted"/>
<organism evidence="1 2">
    <name type="scientific">Lecanicillium saksenae</name>
    <dbReference type="NCBI Taxonomy" id="468837"/>
    <lineage>
        <taxon>Eukaryota</taxon>
        <taxon>Fungi</taxon>
        <taxon>Dikarya</taxon>
        <taxon>Ascomycota</taxon>
        <taxon>Pezizomycotina</taxon>
        <taxon>Sordariomycetes</taxon>
        <taxon>Hypocreomycetidae</taxon>
        <taxon>Hypocreales</taxon>
        <taxon>Cordycipitaceae</taxon>
        <taxon>Lecanicillium</taxon>
    </lineage>
</organism>
<protein>
    <submittedName>
        <fullName evidence="1">Uncharacterized protein</fullName>
    </submittedName>
</protein>
<keyword evidence="2" id="KW-1185">Reference proteome</keyword>